<dbReference type="AlphaFoldDB" id="A0A259TY74"/>
<evidence type="ECO:0000313" key="1">
    <source>
        <dbReference type="EMBL" id="OZC02661.1"/>
    </source>
</evidence>
<dbReference type="OrthoDB" id="1524863at2"/>
<name>A0A259TY74_9BACT</name>
<proteinExistence type="predicted"/>
<keyword evidence="2" id="KW-1185">Reference proteome</keyword>
<comment type="caution">
    <text evidence="1">The sequence shown here is derived from an EMBL/GenBank/DDBJ whole genome shotgun (WGS) entry which is preliminary data.</text>
</comment>
<evidence type="ECO:0000313" key="2">
    <source>
        <dbReference type="Proteomes" id="UP000216446"/>
    </source>
</evidence>
<sequence length="91" mass="9665">MPETDPSITPVCRACGADAMIPNAFLIAKGYGGIGVQVGVNRNPEAKLMKRPVTVDAEVSVCGECGAVQMSATEPHKLWEAYAESLSRGWE</sequence>
<gene>
    <name evidence="1" type="ORF">BSZ36_06535</name>
</gene>
<dbReference type="Proteomes" id="UP000216446">
    <property type="component" value="Unassembled WGS sequence"/>
</dbReference>
<dbReference type="RefSeq" id="WP_094547126.1">
    <property type="nucleotide sequence ID" value="NZ_MQWB01000001.1"/>
</dbReference>
<dbReference type="InParanoid" id="A0A259TY74"/>
<reference evidence="1 2" key="1">
    <citation type="submission" date="2016-11" db="EMBL/GenBank/DDBJ databases">
        <title>Study of marine rhodopsin-containing bacteria.</title>
        <authorList>
            <person name="Yoshizawa S."/>
            <person name="Kumagai Y."/>
            <person name="Kogure K."/>
        </authorList>
    </citation>
    <scope>NUCLEOTIDE SEQUENCE [LARGE SCALE GENOMIC DNA]</scope>
    <source>
        <strain evidence="1 2">SG-29</strain>
    </source>
</reference>
<dbReference type="EMBL" id="MQWB01000001">
    <property type="protein sequence ID" value="OZC02661.1"/>
    <property type="molecule type" value="Genomic_DNA"/>
</dbReference>
<protein>
    <submittedName>
        <fullName evidence="1">Uncharacterized protein</fullName>
    </submittedName>
</protein>
<accession>A0A259TY74</accession>
<organism evidence="1 2">
    <name type="scientific">Rubricoccus marinus</name>
    <dbReference type="NCBI Taxonomy" id="716817"/>
    <lineage>
        <taxon>Bacteria</taxon>
        <taxon>Pseudomonadati</taxon>
        <taxon>Rhodothermota</taxon>
        <taxon>Rhodothermia</taxon>
        <taxon>Rhodothermales</taxon>
        <taxon>Rubricoccaceae</taxon>
        <taxon>Rubricoccus</taxon>
    </lineage>
</organism>